<name>A0A4Y2AMT4_ARAVE</name>
<sequence>MWSGRESLTSGWIFTSVALQVNSPAARQSWPSLQKIDENWTGVFGSSDIKQPHLDHRDINAEMRPVKKRAWMKRHSISRGNRNRWGSRFEGGGEENEVEARSGP</sequence>
<evidence type="ECO:0000313" key="2">
    <source>
        <dbReference type="EMBL" id="GBL80304.1"/>
    </source>
</evidence>
<evidence type="ECO:0000313" key="3">
    <source>
        <dbReference type="Proteomes" id="UP000499080"/>
    </source>
</evidence>
<accession>A0A4Y2AMT4</accession>
<reference evidence="2 3" key="1">
    <citation type="journal article" date="2019" name="Sci. Rep.">
        <title>Orb-weaving spider Araneus ventricosus genome elucidates the spidroin gene catalogue.</title>
        <authorList>
            <person name="Kono N."/>
            <person name="Nakamura H."/>
            <person name="Ohtoshi R."/>
            <person name="Moran D.A.P."/>
            <person name="Shinohara A."/>
            <person name="Yoshida Y."/>
            <person name="Fujiwara M."/>
            <person name="Mori M."/>
            <person name="Tomita M."/>
            <person name="Arakawa K."/>
        </authorList>
    </citation>
    <scope>NUCLEOTIDE SEQUENCE [LARGE SCALE GENOMIC DNA]</scope>
</reference>
<keyword evidence="3" id="KW-1185">Reference proteome</keyword>
<feature type="region of interest" description="Disordered" evidence="1">
    <location>
        <begin position="70"/>
        <end position="104"/>
    </location>
</feature>
<comment type="caution">
    <text evidence="2">The sequence shown here is derived from an EMBL/GenBank/DDBJ whole genome shotgun (WGS) entry which is preliminary data.</text>
</comment>
<dbReference type="Proteomes" id="UP000499080">
    <property type="component" value="Unassembled WGS sequence"/>
</dbReference>
<organism evidence="2 3">
    <name type="scientific">Araneus ventricosus</name>
    <name type="common">Orbweaver spider</name>
    <name type="synonym">Epeira ventricosa</name>
    <dbReference type="NCBI Taxonomy" id="182803"/>
    <lineage>
        <taxon>Eukaryota</taxon>
        <taxon>Metazoa</taxon>
        <taxon>Ecdysozoa</taxon>
        <taxon>Arthropoda</taxon>
        <taxon>Chelicerata</taxon>
        <taxon>Arachnida</taxon>
        <taxon>Araneae</taxon>
        <taxon>Araneomorphae</taxon>
        <taxon>Entelegynae</taxon>
        <taxon>Araneoidea</taxon>
        <taxon>Araneidae</taxon>
        <taxon>Araneus</taxon>
    </lineage>
</organism>
<dbReference type="EMBL" id="BGPR01000021">
    <property type="protein sequence ID" value="GBL80304.1"/>
    <property type="molecule type" value="Genomic_DNA"/>
</dbReference>
<gene>
    <name evidence="2" type="ORF">AVEN_92227_1</name>
</gene>
<evidence type="ECO:0000256" key="1">
    <source>
        <dbReference type="SAM" id="MobiDB-lite"/>
    </source>
</evidence>
<protein>
    <submittedName>
        <fullName evidence="2">Uncharacterized protein</fullName>
    </submittedName>
</protein>
<proteinExistence type="predicted"/>
<dbReference type="AlphaFoldDB" id="A0A4Y2AMT4"/>